<feature type="compositionally biased region" description="Basic and acidic residues" evidence="1">
    <location>
        <begin position="101"/>
        <end position="110"/>
    </location>
</feature>
<dbReference type="OrthoDB" id="4023585at2759"/>
<dbReference type="EMBL" id="MU254239">
    <property type="protein sequence ID" value="KAG9241278.1"/>
    <property type="molecule type" value="Genomic_DNA"/>
</dbReference>
<dbReference type="Proteomes" id="UP000887226">
    <property type="component" value="Unassembled WGS sequence"/>
</dbReference>
<feature type="region of interest" description="Disordered" evidence="1">
    <location>
        <begin position="90"/>
        <end position="110"/>
    </location>
</feature>
<evidence type="ECO:0000313" key="2">
    <source>
        <dbReference type="EMBL" id="KAG9241278.1"/>
    </source>
</evidence>
<protein>
    <submittedName>
        <fullName evidence="2">Uncharacterized protein</fullName>
    </submittedName>
</protein>
<gene>
    <name evidence="2" type="ORF">BJ878DRAFT_578371</name>
</gene>
<sequence>MSCLTRTVLRAPRTIAFAPRAFSTTFVTQKTATETAKDTLHAADKAVAGKIVDGIEVGQKAAGKVKEAAGMSKGEVEGKAAEAAGTVKGKTAELKGQASGKAEEIKGKMQ</sequence>
<proteinExistence type="predicted"/>
<organism evidence="2 3">
    <name type="scientific">Calycina marina</name>
    <dbReference type="NCBI Taxonomy" id="1763456"/>
    <lineage>
        <taxon>Eukaryota</taxon>
        <taxon>Fungi</taxon>
        <taxon>Dikarya</taxon>
        <taxon>Ascomycota</taxon>
        <taxon>Pezizomycotina</taxon>
        <taxon>Leotiomycetes</taxon>
        <taxon>Helotiales</taxon>
        <taxon>Pezizellaceae</taxon>
        <taxon>Calycina</taxon>
    </lineage>
</organism>
<comment type="caution">
    <text evidence="2">The sequence shown here is derived from an EMBL/GenBank/DDBJ whole genome shotgun (WGS) entry which is preliminary data.</text>
</comment>
<evidence type="ECO:0000313" key="3">
    <source>
        <dbReference type="Proteomes" id="UP000887226"/>
    </source>
</evidence>
<keyword evidence="3" id="KW-1185">Reference proteome</keyword>
<name>A0A9P7YY60_9HELO</name>
<evidence type="ECO:0000256" key="1">
    <source>
        <dbReference type="SAM" id="MobiDB-lite"/>
    </source>
</evidence>
<dbReference type="AlphaFoldDB" id="A0A9P7YY60"/>
<reference evidence="2" key="1">
    <citation type="journal article" date="2021" name="IMA Fungus">
        <title>Genomic characterization of three marine fungi, including Emericellopsis atlantica sp. nov. with signatures of a generalist lifestyle and marine biomass degradation.</title>
        <authorList>
            <person name="Hagestad O.C."/>
            <person name="Hou L."/>
            <person name="Andersen J.H."/>
            <person name="Hansen E.H."/>
            <person name="Altermark B."/>
            <person name="Li C."/>
            <person name="Kuhnert E."/>
            <person name="Cox R.J."/>
            <person name="Crous P.W."/>
            <person name="Spatafora J.W."/>
            <person name="Lail K."/>
            <person name="Amirebrahimi M."/>
            <person name="Lipzen A."/>
            <person name="Pangilinan J."/>
            <person name="Andreopoulos W."/>
            <person name="Hayes R.D."/>
            <person name="Ng V."/>
            <person name="Grigoriev I.V."/>
            <person name="Jackson S.A."/>
            <person name="Sutton T.D.S."/>
            <person name="Dobson A.D.W."/>
            <person name="Rama T."/>
        </authorList>
    </citation>
    <scope>NUCLEOTIDE SEQUENCE</scope>
    <source>
        <strain evidence="2">TRa3180A</strain>
    </source>
</reference>
<accession>A0A9P7YY60</accession>